<dbReference type="SUPFAM" id="SSF54593">
    <property type="entry name" value="Glyoxalase/Bleomycin resistance protein/Dihydroxybiphenyl dioxygenase"/>
    <property type="match status" value="1"/>
</dbReference>
<dbReference type="RefSeq" id="WP_005006264.1">
    <property type="nucleotide sequence ID" value="NZ_HG422173.1"/>
</dbReference>
<dbReference type="InterPro" id="IPR049789">
    <property type="entry name" value="ArsI/CadI-like"/>
</dbReference>
<dbReference type="AlphaFoldDB" id="M1YVY1"/>
<name>M1YVY1_NITG3</name>
<sequence length="139" mass="15343">MNVGTDSKMHLALNTAHFDDSVRFYEALFGLAPAKLENGYAKFDVEHPPLNFTLNRVAQVSGNRVSHLGIQVPVTAAVEKQEERLRTLGLSTELAMATECCYSVQDKVWVHDPDGNAWEVFVVLRPTEGHHGNPACCGH</sequence>
<dbReference type="GO" id="GO:0046686">
    <property type="term" value="P:response to cadmium ion"/>
    <property type="evidence" value="ECO:0007669"/>
    <property type="project" value="TreeGrafter"/>
</dbReference>
<comment type="caution">
    <text evidence="2">The sequence shown here is derived from an EMBL/GenBank/DDBJ whole genome shotgun (WGS) entry which is preliminary data.</text>
</comment>
<dbReference type="InterPro" id="IPR037523">
    <property type="entry name" value="VOC_core"/>
</dbReference>
<feature type="domain" description="VOC" evidence="1">
    <location>
        <begin position="7"/>
        <end position="123"/>
    </location>
</feature>
<dbReference type="HOGENOM" id="CLU_125391_0_0_0"/>
<dbReference type="Pfam" id="PF00903">
    <property type="entry name" value="Glyoxalase"/>
    <property type="match status" value="1"/>
</dbReference>
<proteinExistence type="predicted"/>
<dbReference type="Proteomes" id="UP000011704">
    <property type="component" value="Unassembled WGS sequence"/>
</dbReference>
<dbReference type="Gene3D" id="3.10.180.10">
    <property type="entry name" value="2,3-Dihydroxybiphenyl 1,2-Dioxygenase, domain 1"/>
    <property type="match status" value="1"/>
</dbReference>
<dbReference type="NCBIfam" id="NF041414">
    <property type="entry name" value="ArsI_CadI_VOC"/>
    <property type="match status" value="1"/>
</dbReference>
<gene>
    <name evidence="2" type="ORF">NITGR_140020</name>
</gene>
<evidence type="ECO:0000313" key="2">
    <source>
        <dbReference type="EMBL" id="CCQ89623.1"/>
    </source>
</evidence>
<dbReference type="PANTHER" id="PTHR41294">
    <property type="entry name" value="CADMIUM-INDUCED PROTEIN CADI"/>
    <property type="match status" value="1"/>
</dbReference>
<dbReference type="InParanoid" id="M1YVY1"/>
<dbReference type="EMBL" id="CAQJ01000016">
    <property type="protein sequence ID" value="CCQ89623.1"/>
    <property type="molecule type" value="Genomic_DNA"/>
</dbReference>
<reference evidence="2 3" key="1">
    <citation type="journal article" date="2013" name="Front. Microbiol.">
        <title>The genome of Nitrospina gracilis illuminates the metabolism and evolution of the major marine nitrite oxidizer.</title>
        <authorList>
            <person name="Luecker S."/>
            <person name="Nowka B."/>
            <person name="Rattei T."/>
            <person name="Spieck E."/>
            <person name="and Daims H."/>
        </authorList>
    </citation>
    <scope>NUCLEOTIDE SEQUENCE [LARGE SCALE GENOMIC DNA]</scope>
    <source>
        <strain evidence="2 3">3/211</strain>
    </source>
</reference>
<dbReference type="STRING" id="1266370.NITGR_140020"/>
<evidence type="ECO:0000313" key="3">
    <source>
        <dbReference type="Proteomes" id="UP000011704"/>
    </source>
</evidence>
<organism evidence="2 3">
    <name type="scientific">Nitrospina gracilis (strain 3/211)</name>
    <dbReference type="NCBI Taxonomy" id="1266370"/>
    <lineage>
        <taxon>Bacteria</taxon>
        <taxon>Pseudomonadati</taxon>
        <taxon>Nitrospinota/Tectimicrobiota group</taxon>
        <taxon>Nitrospinota</taxon>
        <taxon>Nitrospinia</taxon>
        <taxon>Nitrospinales</taxon>
        <taxon>Nitrospinaceae</taxon>
        <taxon>Nitrospina</taxon>
    </lineage>
</organism>
<dbReference type="InterPro" id="IPR004360">
    <property type="entry name" value="Glyas_Fos-R_dOase_dom"/>
</dbReference>
<dbReference type="InterPro" id="IPR052393">
    <property type="entry name" value="Cadmium-induced_rsp"/>
</dbReference>
<accession>M1YVY1</accession>
<dbReference type="InterPro" id="IPR029068">
    <property type="entry name" value="Glyas_Bleomycin-R_OHBP_Dase"/>
</dbReference>
<protein>
    <recommendedName>
        <fullName evidence="1">VOC domain-containing protein</fullName>
    </recommendedName>
</protein>
<dbReference type="PROSITE" id="PS51819">
    <property type="entry name" value="VOC"/>
    <property type="match status" value="1"/>
</dbReference>
<dbReference type="OrthoDB" id="9789608at2"/>
<keyword evidence="3" id="KW-1185">Reference proteome</keyword>
<evidence type="ECO:0000259" key="1">
    <source>
        <dbReference type="PROSITE" id="PS51819"/>
    </source>
</evidence>
<dbReference type="PANTHER" id="PTHR41294:SF1">
    <property type="entry name" value="CADMIUM-INDUCED PROTEIN CADI"/>
    <property type="match status" value="1"/>
</dbReference>